<name>A0AA35Z1V0_LACSI</name>
<evidence type="ECO:0000313" key="2">
    <source>
        <dbReference type="EMBL" id="CAI9284206.1"/>
    </source>
</evidence>
<accession>A0AA35Z1V0</accession>
<dbReference type="EMBL" id="OX465081">
    <property type="protein sequence ID" value="CAI9284206.1"/>
    <property type="molecule type" value="Genomic_DNA"/>
</dbReference>
<feature type="compositionally biased region" description="Polar residues" evidence="1">
    <location>
        <begin position="36"/>
        <end position="47"/>
    </location>
</feature>
<feature type="compositionally biased region" description="Polar residues" evidence="1">
    <location>
        <begin position="60"/>
        <end position="72"/>
    </location>
</feature>
<sequence>MWFYFRTAFHLKQSSAENDSITGNQDIQIRENINASSLGSANQTSHSSSERDVRPDPNDNLDSFLSFSPASTQERREKKIRVEQLKGKMLVMKHSNQNAPGDHPEMFFSKTGKKFIDKYGDCSSIMMWGYDAEKKMWIIKQKSGRIEYYEKKVDFFSWKFFCSF</sequence>
<keyword evidence="3" id="KW-1185">Reference proteome</keyword>
<protein>
    <submittedName>
        <fullName evidence="2">Uncharacterized protein</fullName>
    </submittedName>
</protein>
<feature type="compositionally biased region" description="Basic and acidic residues" evidence="1">
    <location>
        <begin position="48"/>
        <end position="57"/>
    </location>
</feature>
<feature type="region of interest" description="Disordered" evidence="1">
    <location>
        <begin position="36"/>
        <end position="77"/>
    </location>
</feature>
<proteinExistence type="predicted"/>
<organism evidence="2 3">
    <name type="scientific">Lactuca saligna</name>
    <name type="common">Willowleaf lettuce</name>
    <dbReference type="NCBI Taxonomy" id="75948"/>
    <lineage>
        <taxon>Eukaryota</taxon>
        <taxon>Viridiplantae</taxon>
        <taxon>Streptophyta</taxon>
        <taxon>Embryophyta</taxon>
        <taxon>Tracheophyta</taxon>
        <taxon>Spermatophyta</taxon>
        <taxon>Magnoliopsida</taxon>
        <taxon>eudicotyledons</taxon>
        <taxon>Gunneridae</taxon>
        <taxon>Pentapetalae</taxon>
        <taxon>asterids</taxon>
        <taxon>campanulids</taxon>
        <taxon>Asterales</taxon>
        <taxon>Asteraceae</taxon>
        <taxon>Cichorioideae</taxon>
        <taxon>Cichorieae</taxon>
        <taxon>Lactucinae</taxon>
        <taxon>Lactuca</taxon>
    </lineage>
</organism>
<gene>
    <name evidence="2" type="ORF">LSALG_LOCUS23751</name>
</gene>
<reference evidence="2" key="1">
    <citation type="submission" date="2023-04" db="EMBL/GenBank/DDBJ databases">
        <authorList>
            <person name="Vijverberg K."/>
            <person name="Xiong W."/>
            <person name="Schranz E."/>
        </authorList>
    </citation>
    <scope>NUCLEOTIDE SEQUENCE</scope>
</reference>
<dbReference type="AlphaFoldDB" id="A0AA35Z1V0"/>
<evidence type="ECO:0000313" key="3">
    <source>
        <dbReference type="Proteomes" id="UP001177003"/>
    </source>
</evidence>
<evidence type="ECO:0000256" key="1">
    <source>
        <dbReference type="SAM" id="MobiDB-lite"/>
    </source>
</evidence>
<dbReference type="Proteomes" id="UP001177003">
    <property type="component" value="Chromosome 5"/>
</dbReference>